<organism evidence="2 3">
    <name type="scientific">Weissella soli</name>
    <dbReference type="NCBI Taxonomy" id="155866"/>
    <lineage>
        <taxon>Bacteria</taxon>
        <taxon>Bacillati</taxon>
        <taxon>Bacillota</taxon>
        <taxon>Bacilli</taxon>
        <taxon>Lactobacillales</taxon>
        <taxon>Lactobacillaceae</taxon>
        <taxon>Weissella</taxon>
    </lineage>
</organism>
<proteinExistence type="predicted"/>
<evidence type="ECO:0000313" key="2">
    <source>
        <dbReference type="EMBL" id="RDL06758.1"/>
    </source>
</evidence>
<dbReference type="GO" id="GO:0017136">
    <property type="term" value="F:histone deacetylase activity, NAD-dependent"/>
    <property type="evidence" value="ECO:0007669"/>
    <property type="project" value="TreeGrafter"/>
</dbReference>
<dbReference type="SUPFAM" id="SSF52467">
    <property type="entry name" value="DHS-like NAD/FAD-binding domain"/>
    <property type="match status" value="1"/>
</dbReference>
<keyword evidence="3" id="KW-1185">Reference proteome</keyword>
<accession>A0A288QVH8</accession>
<dbReference type="InterPro" id="IPR029035">
    <property type="entry name" value="DHS-like_NAD/FAD-binding_dom"/>
</dbReference>
<protein>
    <submittedName>
        <fullName evidence="2">NAD-dependent deacetylase</fullName>
    </submittedName>
</protein>
<dbReference type="GeneID" id="94546723"/>
<dbReference type="Pfam" id="PF02146">
    <property type="entry name" value="SIR2"/>
    <property type="match status" value="1"/>
</dbReference>
<dbReference type="AlphaFoldDB" id="A0A288QVH8"/>
<dbReference type="EMBL" id="QRAS01000002">
    <property type="protein sequence ID" value="RDL06758.1"/>
    <property type="molecule type" value="Genomic_DNA"/>
</dbReference>
<dbReference type="RefSeq" id="WP_070230695.1">
    <property type="nucleotide sequence ID" value="NZ_BJYO01000003.1"/>
</dbReference>
<dbReference type="InterPro" id="IPR050134">
    <property type="entry name" value="NAD-dep_sirtuin_deacylases"/>
</dbReference>
<dbReference type="GO" id="GO:0070403">
    <property type="term" value="F:NAD+ binding"/>
    <property type="evidence" value="ECO:0007669"/>
    <property type="project" value="InterPro"/>
</dbReference>
<dbReference type="Proteomes" id="UP000254912">
    <property type="component" value="Unassembled WGS sequence"/>
</dbReference>
<gene>
    <name evidence="2" type="ORF">DFP99_1149</name>
</gene>
<sequence length="232" mass="25825">MITEAVQKQFDEAQHIVFLTGAGVSTASGIPDYRSKGGLYDGITLRPEYLLSTDALREAPEKMYQFMRDNMYFPAAEPNIIHQKMATLTQQGRARIVTQNVDGLHTKAGAEHVLEFHGSLYRIYGTQTKQPATVDQYLQSMYAANGELLRPAITLYGEIPFRVDEAAQWVATADLIVIVGTSFVVYPFAGLLQYAKLTAHMMAINLERISAPDRVEQIIGDATVFFSELKVN</sequence>
<evidence type="ECO:0000256" key="1">
    <source>
        <dbReference type="PROSITE-ProRule" id="PRU00236"/>
    </source>
</evidence>
<dbReference type="Gene3D" id="3.30.1600.10">
    <property type="entry name" value="SIR2/SIRT2 'Small Domain"/>
    <property type="match status" value="1"/>
</dbReference>
<dbReference type="InterPro" id="IPR003000">
    <property type="entry name" value="Sirtuin"/>
</dbReference>
<dbReference type="PROSITE" id="PS50305">
    <property type="entry name" value="SIRTUIN"/>
    <property type="match status" value="1"/>
</dbReference>
<name>A0A288QVH8_9LACO</name>
<dbReference type="Gene3D" id="3.40.50.1220">
    <property type="entry name" value="TPP-binding domain"/>
    <property type="match status" value="1"/>
</dbReference>
<reference evidence="2 3" key="1">
    <citation type="submission" date="2018-07" db="EMBL/GenBank/DDBJ databases">
        <title>Genomic Encyclopedia of Type Strains, Phase III (KMG-III): the genomes of soil and plant-associated and newly described type strains.</title>
        <authorList>
            <person name="Whitman W."/>
        </authorList>
    </citation>
    <scope>NUCLEOTIDE SEQUENCE [LARGE SCALE GENOMIC DNA]</scope>
    <source>
        <strain evidence="2 3">CECT 7031</strain>
    </source>
</reference>
<comment type="caution">
    <text evidence="2">The sequence shown here is derived from an EMBL/GenBank/DDBJ whole genome shotgun (WGS) entry which is preliminary data.</text>
</comment>
<dbReference type="PANTHER" id="PTHR11085">
    <property type="entry name" value="NAD-DEPENDENT PROTEIN DEACYLASE SIRTUIN-5, MITOCHONDRIAL-RELATED"/>
    <property type="match status" value="1"/>
</dbReference>
<dbReference type="InterPro" id="IPR026591">
    <property type="entry name" value="Sirtuin_cat_small_dom_sf"/>
</dbReference>
<dbReference type="KEGG" id="wso:WSWS_01539"/>
<dbReference type="InterPro" id="IPR026590">
    <property type="entry name" value="Ssirtuin_cat_dom"/>
</dbReference>
<evidence type="ECO:0000313" key="3">
    <source>
        <dbReference type="Proteomes" id="UP000254912"/>
    </source>
</evidence>
<comment type="caution">
    <text evidence="1">Lacks conserved residue(s) required for the propagation of feature annotation.</text>
</comment>
<dbReference type="PANTHER" id="PTHR11085:SF4">
    <property type="entry name" value="NAD-DEPENDENT PROTEIN DEACYLASE"/>
    <property type="match status" value="1"/>
</dbReference>
<dbReference type="NCBIfam" id="NF001752">
    <property type="entry name" value="PRK00481.1-1"/>
    <property type="match status" value="1"/>
</dbReference>